<dbReference type="InterPro" id="IPR051267">
    <property type="entry name" value="STEAP_metalloreductase"/>
</dbReference>
<dbReference type="EMBL" id="JAUSQW010000001">
    <property type="protein sequence ID" value="MDP9800367.1"/>
    <property type="molecule type" value="Genomic_DNA"/>
</dbReference>
<dbReference type="PROSITE" id="PS00065">
    <property type="entry name" value="D_2_HYDROXYACID_DH_1"/>
    <property type="match status" value="1"/>
</dbReference>
<evidence type="ECO:0000313" key="2">
    <source>
        <dbReference type="EMBL" id="MDP9800367.1"/>
    </source>
</evidence>
<dbReference type="InterPro" id="IPR006140">
    <property type="entry name" value="D-isomer_DH_NAD-bd"/>
</dbReference>
<dbReference type="SUPFAM" id="SSF51735">
    <property type="entry name" value="NAD(P)-binding Rossmann-fold domains"/>
    <property type="match status" value="1"/>
</dbReference>
<dbReference type="InterPro" id="IPR029752">
    <property type="entry name" value="D-isomer_DH_CS1"/>
</dbReference>
<proteinExistence type="predicted"/>
<keyword evidence="3" id="KW-1185">Reference proteome</keyword>
<evidence type="ECO:0000259" key="1">
    <source>
        <dbReference type="Pfam" id="PF02826"/>
    </source>
</evidence>
<evidence type="ECO:0000313" key="3">
    <source>
        <dbReference type="Proteomes" id="UP001235966"/>
    </source>
</evidence>
<accession>A0ABT9N9I2</accession>
<dbReference type="RefSeq" id="WP_278057756.1">
    <property type="nucleotide sequence ID" value="NZ_CP121247.1"/>
</dbReference>
<gene>
    <name evidence="2" type="ORF">J2S49_000443</name>
</gene>
<organism evidence="2 3">
    <name type="scientific">Arcanobacterium wilhelmae</name>
    <dbReference type="NCBI Taxonomy" id="1803177"/>
    <lineage>
        <taxon>Bacteria</taxon>
        <taxon>Bacillati</taxon>
        <taxon>Actinomycetota</taxon>
        <taxon>Actinomycetes</taxon>
        <taxon>Actinomycetales</taxon>
        <taxon>Actinomycetaceae</taxon>
        <taxon>Arcanobacterium</taxon>
    </lineage>
</organism>
<reference evidence="2 3" key="1">
    <citation type="submission" date="2023-07" db="EMBL/GenBank/DDBJ databases">
        <title>Sequencing the genomes of 1000 actinobacteria strains.</title>
        <authorList>
            <person name="Klenk H.-P."/>
        </authorList>
    </citation>
    <scope>NUCLEOTIDE SEQUENCE [LARGE SCALE GENOMIC DNA]</scope>
    <source>
        <strain evidence="2 3">DSM 102162</strain>
    </source>
</reference>
<comment type="caution">
    <text evidence="2">The sequence shown here is derived from an EMBL/GenBank/DDBJ whole genome shotgun (WGS) entry which is preliminary data.</text>
</comment>
<protein>
    <submittedName>
        <fullName evidence="2">Dinucleotide-binding enzyme</fullName>
    </submittedName>
</protein>
<name>A0ABT9N9I2_9ACTO</name>
<dbReference type="PANTHER" id="PTHR14239">
    <property type="entry name" value="DUDULIN-RELATED"/>
    <property type="match status" value="1"/>
</dbReference>
<dbReference type="Pfam" id="PF02826">
    <property type="entry name" value="2-Hacid_dh_C"/>
    <property type="match status" value="1"/>
</dbReference>
<dbReference type="Proteomes" id="UP001235966">
    <property type="component" value="Unassembled WGS sequence"/>
</dbReference>
<dbReference type="InterPro" id="IPR036291">
    <property type="entry name" value="NAD(P)-bd_dom_sf"/>
</dbReference>
<sequence>MNTQIRTVGIVGAGKLGTAIGRIAAASGLEVLVYSRSNPMLELVLGSVLPAAQLVTFEELAERADVVVLAVPHPVTAQLDLAAVRGVIVDATNPWEATDTAASGITPPLEAHPELPIARTLNHISYEELVADSHPAKGSEPRAVAVRADDERALAVASELVRRFGFAPVPIPADAAELFNADGRLFGAWLSERDLKERVVG</sequence>
<dbReference type="Gene3D" id="3.40.50.720">
    <property type="entry name" value="NAD(P)-binding Rossmann-like Domain"/>
    <property type="match status" value="1"/>
</dbReference>
<feature type="domain" description="D-isomer specific 2-hydroxyacid dehydrogenase NAD-binding" evidence="1">
    <location>
        <begin position="6"/>
        <end position="73"/>
    </location>
</feature>